<evidence type="ECO:0000313" key="7">
    <source>
        <dbReference type="EMBL" id="CCF61183.1"/>
    </source>
</evidence>
<dbReference type="PANTHER" id="PTHR30629:SF2">
    <property type="entry name" value="PROPHAGE INTEGRASE INTS-RELATED"/>
    <property type="match status" value="1"/>
</dbReference>
<dbReference type="KEGG" id="ncy:NOCYR_0363"/>
<dbReference type="RefSeq" id="WP_014348659.1">
    <property type="nucleotide sequence ID" value="NC_016887.1"/>
</dbReference>
<evidence type="ECO:0000259" key="6">
    <source>
        <dbReference type="PROSITE" id="PS51898"/>
    </source>
</evidence>
<organism evidence="7 8">
    <name type="scientific">Nocardia cyriacigeorgica (strain GUH-2)</name>
    <dbReference type="NCBI Taxonomy" id="1127134"/>
    <lineage>
        <taxon>Bacteria</taxon>
        <taxon>Bacillati</taxon>
        <taxon>Actinomycetota</taxon>
        <taxon>Actinomycetes</taxon>
        <taxon>Mycobacteriales</taxon>
        <taxon>Nocardiaceae</taxon>
        <taxon>Nocardia</taxon>
    </lineage>
</organism>
<dbReference type="OrthoDB" id="4326943at2"/>
<evidence type="ECO:0000256" key="1">
    <source>
        <dbReference type="ARBA" id="ARBA00008857"/>
    </source>
</evidence>
<reference evidence="7 8" key="1">
    <citation type="journal article" date="2012" name="J. Bacteriol.">
        <title>Genome sequence of the human- and animal-pathogenic strain Nocardia cyriacigeorgica GUH-2.</title>
        <authorList>
            <person name="Zoropogui A."/>
            <person name="Pujic P."/>
            <person name="Normand P."/>
            <person name="Barbe V."/>
            <person name="Beaman B."/>
            <person name="Beaman L."/>
            <person name="Boiron P."/>
            <person name="Colinon C."/>
            <person name="Deredjian A."/>
            <person name="Graindorge A."/>
            <person name="Mangenot S."/>
            <person name="Nazaret S."/>
            <person name="Neto M."/>
            <person name="Petit S."/>
            <person name="Roche D."/>
            <person name="Vallenet D."/>
            <person name="Rodriguez-Nava V."/>
            <person name="Richard Y."/>
            <person name="Cournoyer B."/>
            <person name="Blaha D."/>
        </authorList>
    </citation>
    <scope>NUCLEOTIDE SEQUENCE [LARGE SCALE GENOMIC DNA]</scope>
    <source>
        <strain evidence="7 8">GUH-2</strain>
    </source>
</reference>
<dbReference type="InterPro" id="IPR013762">
    <property type="entry name" value="Integrase-like_cat_sf"/>
</dbReference>
<dbReference type="Gene3D" id="1.10.443.10">
    <property type="entry name" value="Intergrase catalytic core"/>
    <property type="match status" value="1"/>
</dbReference>
<keyword evidence="4" id="KW-0233">DNA recombination</keyword>
<dbReference type="Gene3D" id="1.10.150.130">
    <property type="match status" value="1"/>
</dbReference>
<dbReference type="STRING" id="1127134.NOCYR_0363"/>
<keyword evidence="2" id="KW-0229">DNA integration</keyword>
<dbReference type="GO" id="GO:0003677">
    <property type="term" value="F:DNA binding"/>
    <property type="evidence" value="ECO:0007669"/>
    <property type="project" value="UniProtKB-KW"/>
</dbReference>
<dbReference type="SUPFAM" id="SSF56349">
    <property type="entry name" value="DNA breaking-rejoining enzymes"/>
    <property type="match status" value="1"/>
</dbReference>
<dbReference type="PROSITE" id="PS51898">
    <property type="entry name" value="TYR_RECOMBINASE"/>
    <property type="match status" value="1"/>
</dbReference>
<dbReference type="HOGENOM" id="CLU_027562_17_1_11"/>
<keyword evidence="3" id="KW-0238">DNA-binding</keyword>
<dbReference type="PANTHER" id="PTHR30629">
    <property type="entry name" value="PROPHAGE INTEGRASE"/>
    <property type="match status" value="1"/>
</dbReference>
<dbReference type="InterPro" id="IPR010998">
    <property type="entry name" value="Integrase_recombinase_N"/>
</dbReference>
<accession>H6R9X5</accession>
<dbReference type="InterPro" id="IPR050808">
    <property type="entry name" value="Phage_Integrase"/>
</dbReference>
<dbReference type="Proteomes" id="UP000008190">
    <property type="component" value="Chromosome"/>
</dbReference>
<feature type="compositionally biased region" description="Basic and acidic residues" evidence="5">
    <location>
        <begin position="31"/>
        <end position="50"/>
    </location>
</feature>
<feature type="domain" description="Tyr recombinase" evidence="6">
    <location>
        <begin position="174"/>
        <end position="383"/>
    </location>
</feature>
<dbReference type="Pfam" id="PF00589">
    <property type="entry name" value="Phage_integrase"/>
    <property type="match status" value="1"/>
</dbReference>
<sequence length="389" mass="42433">MPRQRLAPGEWGKITTAAAGPGKFTATTYVRDADGKRRQVERSGRSEEDARRNLLRELKDRTAPTAAATVNDKTTLAELFTTWLATKKKTKQQTRDLYAQVWKVHGEQQIGALRIRELPTSRAERHIEQVAAKAPAQARNLRVILLGMFALACRYDVLPVNPIREVTRAASERTPARALTPDEFARVRAAVRAYATRREGVGGPVPGRLLPAFVDVMASTGARPNEVLALRWSDVDLLADPPTATITGTLVDHGRVKGKALHRQDIRKGGAPAHTVVLPRLAVEALTGLVGESGINGPVFASRGGGWVSLANLRRSLRAALADQDGLGWVTPYSFRRTVASVIRDELGPAGAQQQLSHAKLSTTEQHYLQRQTHGPDVRATLDRYAAGM</sequence>
<dbReference type="EMBL" id="FO082843">
    <property type="protein sequence ID" value="CCF61183.1"/>
    <property type="molecule type" value="Genomic_DNA"/>
</dbReference>
<evidence type="ECO:0000313" key="8">
    <source>
        <dbReference type="Proteomes" id="UP000008190"/>
    </source>
</evidence>
<evidence type="ECO:0000256" key="3">
    <source>
        <dbReference type="ARBA" id="ARBA00023125"/>
    </source>
</evidence>
<name>H6R9X5_NOCCG</name>
<evidence type="ECO:0000256" key="2">
    <source>
        <dbReference type="ARBA" id="ARBA00022908"/>
    </source>
</evidence>
<proteinExistence type="inferred from homology"/>
<gene>
    <name evidence="7" type="ordered locus">NOCYR_0363</name>
</gene>
<dbReference type="InterPro" id="IPR002104">
    <property type="entry name" value="Integrase_catalytic"/>
</dbReference>
<feature type="region of interest" description="Disordered" evidence="5">
    <location>
        <begin position="25"/>
        <end position="50"/>
    </location>
</feature>
<comment type="similarity">
    <text evidence="1">Belongs to the 'phage' integrase family.</text>
</comment>
<dbReference type="GO" id="GO:0006310">
    <property type="term" value="P:DNA recombination"/>
    <property type="evidence" value="ECO:0007669"/>
    <property type="project" value="UniProtKB-KW"/>
</dbReference>
<dbReference type="eggNOG" id="COG0582">
    <property type="taxonomic scope" value="Bacteria"/>
</dbReference>
<evidence type="ECO:0000256" key="4">
    <source>
        <dbReference type="ARBA" id="ARBA00023172"/>
    </source>
</evidence>
<dbReference type="InterPro" id="IPR011010">
    <property type="entry name" value="DNA_brk_join_enz"/>
</dbReference>
<evidence type="ECO:0000256" key="5">
    <source>
        <dbReference type="SAM" id="MobiDB-lite"/>
    </source>
</evidence>
<protein>
    <submittedName>
        <fullName evidence="7">Putative phage integrase</fullName>
    </submittedName>
</protein>
<dbReference type="AlphaFoldDB" id="H6R9X5"/>
<dbReference type="GO" id="GO:0015074">
    <property type="term" value="P:DNA integration"/>
    <property type="evidence" value="ECO:0007669"/>
    <property type="project" value="UniProtKB-KW"/>
</dbReference>
<keyword evidence="8" id="KW-1185">Reference proteome</keyword>